<reference evidence="3" key="1">
    <citation type="submission" date="2018-02" db="EMBL/GenBank/DDBJ databases">
        <authorList>
            <person name="O'Hara-Hanley K."/>
            <person name="Soby S."/>
        </authorList>
    </citation>
    <scope>NUCLEOTIDE SEQUENCE [LARGE SCALE GENOMIC DNA]</scope>
    <source>
        <strain evidence="3">MWU14-2602</strain>
    </source>
</reference>
<gene>
    <name evidence="2" type="ORF">C2I19_07240</name>
</gene>
<dbReference type="Pfam" id="PF13692">
    <property type="entry name" value="Glyco_trans_1_4"/>
    <property type="match status" value="1"/>
</dbReference>
<dbReference type="InterPro" id="IPR029044">
    <property type="entry name" value="Nucleotide-diphossugar_trans"/>
</dbReference>
<dbReference type="SUPFAM" id="SSF53756">
    <property type="entry name" value="UDP-Glycosyltransferase/glycogen phosphorylase"/>
    <property type="match status" value="2"/>
</dbReference>
<evidence type="ECO:0000313" key="3">
    <source>
        <dbReference type="Proteomes" id="UP000237082"/>
    </source>
</evidence>
<proteinExistence type="predicted"/>
<dbReference type="Pfam" id="PF00535">
    <property type="entry name" value="Glycos_transf_2"/>
    <property type="match status" value="1"/>
</dbReference>
<dbReference type="CDD" id="cd04186">
    <property type="entry name" value="GT_2_like_c"/>
    <property type="match status" value="1"/>
</dbReference>
<sequence>MIYELDDWLLGLPESHKQFGLFEQCLPHIEWILGKATLVVVPSTHLEEKVRAFNPNVYVFPNAVSAERWVDPLPRNEQVVIGFAGTSTRQREMRMINEALSRIHNDYAGRVKFVMWGNCPPELKGKRDVREVDSYVSYAEYFDKLASYRIDIGLAPLVADAFSESKSDLKWVDYAITGACTVASDVGSYCWLKDSGMASVVPNDAESWYQAIAKLIEEPELRRQQLEASREYLRKERVLEHVVGQLYQEWRRLLPGMGLPERLERLAKLDMRQLSTLFVDDDKPYRQWVDVHQMREVHAEQLAERMMTVWRKQPVFNLVILAPQDKLKHLSESMTAMQRQLYPHWRLIVVADSPVPDPIFTSAPQLGWLQLDDLSDAEAVSAALNGIIAEVPADWVWLLPAGFRLSPDALLRVSEASDQHPDWLAIYCDSDVVSPMGSRFLPAFRPDFSPEYLRSMDYIGHALVLSSEAVAKLGGYQPYPDAYGYDMLLRLVENFPCEAVGHVDDVLLSHPWERDNGGEVRLAAQQVALESHAKRCGFPVKIGPGLAKGTFHYEYQLLQSALVSVIIPNRDKLEYLEPCVESLFGKTAYQNFELIIVDNRSEQPETREYYQEIMAQWPGRVRVLDYDAPFNFSAQCNLGAQAAQGDYILLLNNDTEIVQPQWLERMLACAQQPGVGVVGARLLFPGAMRVQHAGIVLGMPGGLYSVAGHAFVNQPMEEAGYMNRIQTMQNYSAVTAACVLVEKQIYELVGGMDETEFQVCFNDVDFCLKVQAQGLRNVYNPYAVVCHHHARSITVSTTDPRLALRALERERNELEAFLRKWAQRLSHDPAYNRHLSLVEPTMKVEAGRCAAWAPEVPGRKRVLGMPVPGGSGEYRLSQPLTVLQQQGKLDGEILQPDKGILSVVEMARMAPDTLLLHVGMQDAVMDAMAAYREYLPQMRLVLGLDDLVGSLPEKSNLHDHWRRNYPDAKARLRKVLKTCNALVVSTEPLADFARSMIDEIVVVPNRLRKSVWGAQTSQRRAGKKPRVGWVGAAQHRGDLELIYEVIQQTYNEVEWVFMGMSLPQFRPYVEEIHPFVRFDDYPGKVAELNLDLAVAPLEINPFNESKSNLRLLEYGAMGWPVVCTDIVPYQTNDAPVCRVPNQAAAWVEAIRERVHDLDAAAREGDALRAWVDRHYWLEERNDDWFRVLTG</sequence>
<accession>A0A2S5DI39</accession>
<feature type="domain" description="Glycosyltransferase 2-like" evidence="1">
    <location>
        <begin position="564"/>
        <end position="682"/>
    </location>
</feature>
<dbReference type="OrthoDB" id="9816564at2"/>
<dbReference type="PANTHER" id="PTHR43179">
    <property type="entry name" value="RHAMNOSYLTRANSFERASE WBBL"/>
    <property type="match status" value="1"/>
</dbReference>
<dbReference type="SUPFAM" id="SSF53448">
    <property type="entry name" value="Nucleotide-diphospho-sugar transferases"/>
    <property type="match status" value="2"/>
</dbReference>
<evidence type="ECO:0000313" key="2">
    <source>
        <dbReference type="EMBL" id="POZ62681.1"/>
    </source>
</evidence>
<dbReference type="InterPro" id="IPR001173">
    <property type="entry name" value="Glyco_trans_2-like"/>
</dbReference>
<dbReference type="GO" id="GO:0016740">
    <property type="term" value="F:transferase activity"/>
    <property type="evidence" value="ECO:0007669"/>
    <property type="project" value="UniProtKB-KW"/>
</dbReference>
<keyword evidence="3" id="KW-1185">Reference proteome</keyword>
<comment type="caution">
    <text evidence="2">The sequence shown here is derived from an EMBL/GenBank/DDBJ whole genome shotgun (WGS) entry which is preliminary data.</text>
</comment>
<dbReference type="EMBL" id="PQWB01000026">
    <property type="protein sequence ID" value="POZ62681.1"/>
    <property type="molecule type" value="Genomic_DNA"/>
</dbReference>
<dbReference type="Gene3D" id="3.90.550.10">
    <property type="entry name" value="Spore Coat Polysaccharide Biosynthesis Protein SpsA, Chain A"/>
    <property type="match status" value="2"/>
</dbReference>
<name>A0A2S5DI39_9NEIS</name>
<organism evidence="2 3">
    <name type="scientific">Chromobacterium alticapitis</name>
    <dbReference type="NCBI Taxonomy" id="2073169"/>
    <lineage>
        <taxon>Bacteria</taxon>
        <taxon>Pseudomonadati</taxon>
        <taxon>Pseudomonadota</taxon>
        <taxon>Betaproteobacteria</taxon>
        <taxon>Neisseriales</taxon>
        <taxon>Chromobacteriaceae</taxon>
        <taxon>Chromobacterium</taxon>
    </lineage>
</organism>
<dbReference type="PANTHER" id="PTHR43179:SF7">
    <property type="entry name" value="RHAMNOSYLTRANSFERASE WBBL"/>
    <property type="match status" value="1"/>
</dbReference>
<dbReference type="AlphaFoldDB" id="A0A2S5DI39"/>
<keyword evidence="2" id="KW-0808">Transferase</keyword>
<protein>
    <submittedName>
        <fullName evidence="2">Glycosyl transferase family 2</fullName>
    </submittedName>
</protein>
<dbReference type="Gene3D" id="3.40.50.2000">
    <property type="entry name" value="Glycogen Phosphorylase B"/>
    <property type="match status" value="2"/>
</dbReference>
<evidence type="ECO:0000259" key="1">
    <source>
        <dbReference type="Pfam" id="PF00535"/>
    </source>
</evidence>
<dbReference type="Proteomes" id="UP000237082">
    <property type="component" value="Unassembled WGS sequence"/>
</dbReference>